<evidence type="ECO:0000256" key="1">
    <source>
        <dbReference type="SAM" id="Phobius"/>
    </source>
</evidence>
<feature type="transmembrane region" description="Helical" evidence="1">
    <location>
        <begin position="6"/>
        <end position="29"/>
    </location>
</feature>
<feature type="transmembrane region" description="Helical" evidence="1">
    <location>
        <begin position="41"/>
        <end position="64"/>
    </location>
</feature>
<feature type="transmembrane region" description="Helical" evidence="1">
    <location>
        <begin position="170"/>
        <end position="192"/>
    </location>
</feature>
<evidence type="ECO:0000313" key="3">
    <source>
        <dbReference type="Proteomes" id="UP000608522"/>
    </source>
</evidence>
<dbReference type="Proteomes" id="UP000608522">
    <property type="component" value="Unassembled WGS sequence"/>
</dbReference>
<evidence type="ECO:0008006" key="4">
    <source>
        <dbReference type="Google" id="ProtNLM"/>
    </source>
</evidence>
<protein>
    <recommendedName>
        <fullName evidence="4">Sap-like sulfolipid-1-addressing protein</fullName>
    </recommendedName>
</protein>
<reference evidence="3" key="1">
    <citation type="submission" date="2023-07" db="EMBL/GenBank/DDBJ databases">
        <title>Whole genome shotgun sequence of Streptomyces spororaveus NBRC 15456.</title>
        <authorList>
            <person name="Komaki H."/>
            <person name="Tamura T."/>
        </authorList>
    </citation>
    <scope>NUCLEOTIDE SEQUENCE [LARGE SCALE GENOMIC DNA]</scope>
    <source>
        <strain evidence="3">NBRC 15456</strain>
    </source>
</reference>
<gene>
    <name evidence="2" type="ORF">Sspor_27480</name>
</gene>
<name>A0ABQ3T9V7_9ACTN</name>
<dbReference type="RefSeq" id="WP_202199290.1">
    <property type="nucleotide sequence ID" value="NZ_BAAATO010000005.1"/>
</dbReference>
<feature type="transmembrane region" description="Helical" evidence="1">
    <location>
        <begin position="76"/>
        <end position="97"/>
    </location>
</feature>
<proteinExistence type="predicted"/>
<keyword evidence="1" id="KW-1133">Transmembrane helix</keyword>
<keyword evidence="1" id="KW-0812">Transmembrane</keyword>
<dbReference type="EMBL" id="BNED01000005">
    <property type="protein sequence ID" value="GHI77187.1"/>
    <property type="molecule type" value="Genomic_DNA"/>
</dbReference>
<sequence length="242" mass="25981">MDVLGQILPLALLDTVSVSTLAIPVWFLLTPRGLRIGNVYGYLLIVGAGYLALGLLLLGGLSAVREPLGDAVASHAGDTVVAVAGGALLLLGLYYGFVKRDRDHKGEEGNQGRLTRWREAAVGSQATARGVVTVALVAVALEITTMFPYLAAIDILDRSRQPWAEQAALLALYCLVMIGPAVLAALAQQIAGRALHPALNRIDRWIRRNARENTAWLFGVVGFLMLSTTKLYEHGMNRLTGE</sequence>
<accession>A0ABQ3T9V7</accession>
<organism evidence="2 3">
    <name type="scientific">Streptomyces spororaveus</name>
    <dbReference type="NCBI Taxonomy" id="284039"/>
    <lineage>
        <taxon>Bacteria</taxon>
        <taxon>Bacillati</taxon>
        <taxon>Actinomycetota</taxon>
        <taxon>Actinomycetes</taxon>
        <taxon>Kitasatosporales</taxon>
        <taxon>Streptomycetaceae</taxon>
        <taxon>Streptomyces</taxon>
    </lineage>
</organism>
<keyword evidence="3" id="KW-1185">Reference proteome</keyword>
<comment type="caution">
    <text evidence="2">The sequence shown here is derived from an EMBL/GenBank/DDBJ whole genome shotgun (WGS) entry which is preliminary data.</text>
</comment>
<dbReference type="InterPro" id="IPR021315">
    <property type="entry name" value="Gap/Sap"/>
</dbReference>
<evidence type="ECO:0000313" key="2">
    <source>
        <dbReference type="EMBL" id="GHI77187.1"/>
    </source>
</evidence>
<keyword evidence="1" id="KW-0472">Membrane</keyword>
<dbReference type="Pfam" id="PF11139">
    <property type="entry name" value="SfLAP"/>
    <property type="match status" value="1"/>
</dbReference>
<feature type="transmembrane region" description="Helical" evidence="1">
    <location>
        <begin position="126"/>
        <end position="150"/>
    </location>
</feature>
<feature type="transmembrane region" description="Helical" evidence="1">
    <location>
        <begin position="213"/>
        <end position="232"/>
    </location>
</feature>